<dbReference type="InterPro" id="IPR036755">
    <property type="entry name" value="SRS_dom_sf"/>
</dbReference>
<feature type="domain" description="SRS" evidence="1">
    <location>
        <begin position="84"/>
        <end position="216"/>
    </location>
</feature>
<dbReference type="EMBL" id="AHZU02001071">
    <property type="protein sequence ID" value="KFG36733.1"/>
    <property type="molecule type" value="Genomic_DNA"/>
</dbReference>
<name>A0A086JX65_TOXGO</name>
<reference evidence="2 3" key="1">
    <citation type="submission" date="2014-02" db="EMBL/GenBank/DDBJ databases">
        <authorList>
            <person name="Sibley D."/>
            <person name="Venepally P."/>
            <person name="Karamycheva S."/>
            <person name="Hadjithomas M."/>
            <person name="Khan A."/>
            <person name="Brunk B."/>
            <person name="Roos D."/>
            <person name="Caler E."/>
            <person name="Lorenzi H."/>
        </authorList>
    </citation>
    <scope>NUCLEOTIDE SEQUENCE [LARGE SCALE GENOMIC DNA]</scope>
    <source>
        <strain evidence="2 3">GAB2-2007-GAL-DOM2</strain>
    </source>
</reference>
<dbReference type="AlphaFoldDB" id="A0A086JX65"/>
<proteinExistence type="predicted"/>
<dbReference type="Gene3D" id="2.60.40.1320">
    <property type="entry name" value="SRS domain"/>
    <property type="match status" value="2"/>
</dbReference>
<dbReference type="Pfam" id="PF04092">
    <property type="entry name" value="SAG"/>
    <property type="match status" value="2"/>
</dbReference>
<comment type="caution">
    <text evidence="2">The sequence shown here is derived from an EMBL/GenBank/DDBJ whole genome shotgun (WGS) entry which is preliminary data.</text>
</comment>
<dbReference type="SUPFAM" id="SSF74877">
    <property type="entry name" value="Major surface antigen p30, SAG1"/>
    <property type="match status" value="2"/>
</dbReference>
<accession>A0A086JX65</accession>
<dbReference type="InterPro" id="IPR007226">
    <property type="entry name" value="SRS_dom"/>
</dbReference>
<gene>
    <name evidence="2" type="ORF">TGDOM2_315740</name>
</gene>
<dbReference type="PRINTS" id="PR01801">
    <property type="entry name" value="SURFCEANTIGN"/>
</dbReference>
<dbReference type="GO" id="GO:0016020">
    <property type="term" value="C:membrane"/>
    <property type="evidence" value="ECO:0007669"/>
    <property type="project" value="InterPro"/>
</dbReference>
<dbReference type="VEuPathDB" id="ToxoDB:TGDOM2_315740"/>
<feature type="domain" description="SRS" evidence="1">
    <location>
        <begin position="227"/>
        <end position="358"/>
    </location>
</feature>
<evidence type="ECO:0000313" key="2">
    <source>
        <dbReference type="EMBL" id="KFG36733.1"/>
    </source>
</evidence>
<protein>
    <submittedName>
        <fullName evidence="2">SAG-related sequence SRS54</fullName>
    </submittedName>
</protein>
<dbReference type="InterPro" id="IPR028352">
    <property type="entry name" value="Surface_antig_SAG1"/>
</dbReference>
<sequence length="389" mass="41571">MASVARCVVPVPSDLVPRREMQPTQGWRVKRAFPLISGVGLTLVFIQIASGLFNAAPVIVIAGAEGQTSTTLACAEDAQHSKISCTCTPGTVEKRTPATAVTHEVTVSGNKSELQLECKTNFNFVPKDDTGKKVCPPGKEICDCKNESHCVPIDPFFTGTTTTLAWKRVGTSKRENSDTKSLTIPAENFPYVDGKFLVGCTGSSESPAPCALTVNIEARASVTNDHTVTCAYGNKSNKEHQAITIKPSQNSFTLVCGDKGEILPKNYVTTYCATQAGQHASDDCKGDYKSILPAYTEKWWKENPTGSFVFEIPPGDFPEVPVNLTLSCQQKTTRQSSIRDTDSNASDKPSVCTVDVTIENGPNSSASATGFLSLTMGSFAAVTALTYTA</sequence>
<evidence type="ECO:0000313" key="3">
    <source>
        <dbReference type="Proteomes" id="UP000028837"/>
    </source>
</evidence>
<evidence type="ECO:0000259" key="1">
    <source>
        <dbReference type="Pfam" id="PF04092"/>
    </source>
</evidence>
<dbReference type="Proteomes" id="UP000028837">
    <property type="component" value="Unassembled WGS sequence"/>
</dbReference>
<organism evidence="2 3">
    <name type="scientific">Toxoplasma gondii GAB2-2007-GAL-DOM2</name>
    <dbReference type="NCBI Taxonomy" id="1130820"/>
    <lineage>
        <taxon>Eukaryota</taxon>
        <taxon>Sar</taxon>
        <taxon>Alveolata</taxon>
        <taxon>Apicomplexa</taxon>
        <taxon>Conoidasida</taxon>
        <taxon>Coccidia</taxon>
        <taxon>Eucoccidiorida</taxon>
        <taxon>Eimeriorina</taxon>
        <taxon>Sarcocystidae</taxon>
        <taxon>Toxoplasma</taxon>
    </lineage>
</organism>
<dbReference type="OrthoDB" id="329695at2759"/>